<dbReference type="PROSITE" id="PS51833">
    <property type="entry name" value="HDOD"/>
    <property type="match status" value="1"/>
</dbReference>
<dbReference type="KEGG" id="nik:F5I99_00800"/>
<dbReference type="InterPro" id="IPR014627">
    <property type="entry name" value="UCP036888_HDGYP-like"/>
</dbReference>
<protein>
    <submittedName>
        <fullName evidence="2">HDOD domain-containing protein</fullName>
    </submittedName>
</protein>
<dbReference type="PANTHER" id="PTHR33525">
    <property type="match status" value="1"/>
</dbReference>
<sequence>MRGSKLSVGARPLGHIEQNVVRIALVHDKQGKALVLVPAHALLNLASLWRLTGRQLQPVSCGDSQRFFTQDGLKTPWGQQQLMEMPLIIDSAIDQKQRVELWEPYTGLRFKVREGWLQKAVNTGPLGLTSELIREHTPEQSDAEAITRALEHFSALRVRQRLEDTLSLPGFSQTTQKLIMLRGNPDANIDDLLKVIKLDAPVSAQVMSWAASPYYAAPGKVESVEDAVIRVLGFDLVINLALGVAMGRIMSLPENMLRGGTPFWFQSVSLAVFADHLAHLVQTDEKPKPGLVYLSGLLHNFGYLLLSHLFPAQFSTLSRYIEANPHLSYTLVEQQVLRLTREQVGAWLLENWSLPEPICVAVRRQNEPDYTGKFAEYPQLISVASRILRELGYCDGPVEPVSTSDLLRVGLTPELKDKAVEAFLSSQEQLQELTRLFGHSGVE</sequence>
<dbReference type="GO" id="GO:0002161">
    <property type="term" value="F:aminoacyl-tRNA deacylase activity"/>
    <property type="evidence" value="ECO:0007669"/>
    <property type="project" value="InterPro"/>
</dbReference>
<proteinExistence type="predicted"/>
<dbReference type="EMBL" id="CP044222">
    <property type="protein sequence ID" value="QEW05153.1"/>
    <property type="molecule type" value="Genomic_DNA"/>
</dbReference>
<evidence type="ECO:0000313" key="2">
    <source>
        <dbReference type="EMBL" id="QEW05153.1"/>
    </source>
</evidence>
<dbReference type="Gene3D" id="3.90.960.10">
    <property type="entry name" value="YbaK/aminoacyl-tRNA synthetase-associated domain"/>
    <property type="match status" value="1"/>
</dbReference>
<dbReference type="RefSeq" id="WP_151053218.1">
    <property type="nucleotide sequence ID" value="NZ_CP044222.1"/>
</dbReference>
<accession>A0A5J6L9E9</accession>
<name>A0A5J6L9E9_9GAMM</name>
<dbReference type="InterPro" id="IPR052340">
    <property type="entry name" value="RNase_Y/CdgJ"/>
</dbReference>
<dbReference type="AlphaFoldDB" id="A0A5J6L9E9"/>
<evidence type="ECO:0000313" key="3">
    <source>
        <dbReference type="Proteomes" id="UP000325606"/>
    </source>
</evidence>
<dbReference type="Gene3D" id="1.10.3210.10">
    <property type="entry name" value="Hypothetical protein af1432"/>
    <property type="match status" value="1"/>
</dbReference>
<keyword evidence="3" id="KW-1185">Reference proteome</keyword>
<dbReference type="SUPFAM" id="SSF109604">
    <property type="entry name" value="HD-domain/PDEase-like"/>
    <property type="match status" value="1"/>
</dbReference>
<dbReference type="Pfam" id="PF08668">
    <property type="entry name" value="HDOD"/>
    <property type="match status" value="1"/>
</dbReference>
<gene>
    <name evidence="2" type="ORF">F5I99_00800</name>
</gene>
<reference evidence="2 3" key="1">
    <citation type="submission" date="2019-09" db="EMBL/GenBank/DDBJ databases">
        <title>Nitrincola iocasae sp. nov., a bacterium isolated from the sediment collected at a cold seep field in South China Sea.</title>
        <authorList>
            <person name="Zhang H."/>
            <person name="Wang H."/>
            <person name="Li C."/>
        </authorList>
    </citation>
    <scope>NUCLEOTIDE SEQUENCE [LARGE SCALE GENOMIC DNA]</scope>
    <source>
        <strain evidence="2 3">KXZD1103</strain>
    </source>
</reference>
<dbReference type="Proteomes" id="UP000325606">
    <property type="component" value="Chromosome"/>
</dbReference>
<dbReference type="PANTHER" id="PTHR33525:SF3">
    <property type="entry name" value="RIBONUCLEASE Y"/>
    <property type="match status" value="1"/>
</dbReference>
<feature type="domain" description="HDOD" evidence="1">
    <location>
        <begin position="168"/>
        <end position="368"/>
    </location>
</feature>
<dbReference type="PIRSF" id="PIRSF036888">
    <property type="entry name" value="HDGYPm_UCP036888"/>
    <property type="match status" value="1"/>
</dbReference>
<dbReference type="InterPro" id="IPR013976">
    <property type="entry name" value="HDOD"/>
</dbReference>
<organism evidence="2 3">
    <name type="scientific">Nitrincola iocasae</name>
    <dbReference type="NCBI Taxonomy" id="2614693"/>
    <lineage>
        <taxon>Bacteria</taxon>
        <taxon>Pseudomonadati</taxon>
        <taxon>Pseudomonadota</taxon>
        <taxon>Gammaproteobacteria</taxon>
        <taxon>Oceanospirillales</taxon>
        <taxon>Oceanospirillaceae</taxon>
        <taxon>Nitrincola</taxon>
    </lineage>
</organism>
<dbReference type="InterPro" id="IPR036754">
    <property type="entry name" value="YbaK/aa-tRNA-synt-asso_dom_sf"/>
</dbReference>
<evidence type="ECO:0000259" key="1">
    <source>
        <dbReference type="PROSITE" id="PS51833"/>
    </source>
</evidence>